<name>A0A1S8ABF7_ROSNE</name>
<reference evidence="2" key="1">
    <citation type="submission" date="2016-03" db="EMBL/GenBank/DDBJ databases">
        <title>Draft genome sequence of Rosellinia necatrix.</title>
        <authorList>
            <person name="Kanematsu S."/>
        </authorList>
    </citation>
    <scope>NUCLEOTIDE SEQUENCE [LARGE SCALE GENOMIC DNA]</scope>
    <source>
        <strain evidence="2">W97</strain>
    </source>
</reference>
<feature type="region of interest" description="Disordered" evidence="1">
    <location>
        <begin position="85"/>
        <end position="116"/>
    </location>
</feature>
<evidence type="ECO:0000256" key="1">
    <source>
        <dbReference type="SAM" id="MobiDB-lite"/>
    </source>
</evidence>
<dbReference type="OMA" id="IERRFRW"/>
<evidence type="ECO:0000313" key="2">
    <source>
        <dbReference type="EMBL" id="GAW27265.1"/>
    </source>
</evidence>
<dbReference type="EMBL" id="DF977541">
    <property type="protein sequence ID" value="GAW27265.1"/>
    <property type="molecule type" value="Genomic_DNA"/>
</dbReference>
<dbReference type="AlphaFoldDB" id="A0A1S8ABF7"/>
<keyword evidence="3" id="KW-1185">Reference proteome</keyword>
<evidence type="ECO:0000313" key="3">
    <source>
        <dbReference type="Proteomes" id="UP000054516"/>
    </source>
</evidence>
<dbReference type="Proteomes" id="UP000054516">
    <property type="component" value="Unassembled WGS sequence"/>
</dbReference>
<protein>
    <submittedName>
        <fullName evidence="2">Uncharacterized protein</fullName>
    </submittedName>
</protein>
<gene>
    <name evidence="2" type="ORF">SAMD00023353_9600160</name>
</gene>
<dbReference type="OrthoDB" id="4733322at2759"/>
<proteinExistence type="predicted"/>
<feature type="compositionally biased region" description="Low complexity" evidence="1">
    <location>
        <begin position="85"/>
        <end position="102"/>
    </location>
</feature>
<accession>A0A1S8ABF7</accession>
<organism evidence="2">
    <name type="scientific">Rosellinia necatrix</name>
    <name type="common">White root-rot fungus</name>
    <dbReference type="NCBI Taxonomy" id="77044"/>
    <lineage>
        <taxon>Eukaryota</taxon>
        <taxon>Fungi</taxon>
        <taxon>Dikarya</taxon>
        <taxon>Ascomycota</taxon>
        <taxon>Pezizomycotina</taxon>
        <taxon>Sordariomycetes</taxon>
        <taxon>Xylariomycetidae</taxon>
        <taxon>Xylariales</taxon>
        <taxon>Xylariaceae</taxon>
        <taxon>Rosellinia</taxon>
    </lineage>
</organism>
<sequence>MCWRVITHYMHHDVAAAVIVDPLAAPGTATEYANPHRTPFHRCELPAPGRAPRPPLRKCTYHTCCLVYIRVDHCTYLLPSNNSGDNNNRSINNDDNNDSNSAGGDGSGSGGRRRGAVAPNPEACELFALIHHHERLPYFGVSDAYVGPAVPATWRGLARLRADWLPTGFFAHDAGRRAAWERRCLAACERLCRVARDAVTLRTAAREVDAGAVAVVAGAERTVAERAALAEDTLAEQRDVVLRLFRWAGTPCAGGPAGCCRCDFPDV</sequence>